<keyword evidence="4" id="KW-1185">Reference proteome</keyword>
<protein>
    <submittedName>
        <fullName evidence="3">Copper amine oxidase N-terminal domain-containing protein</fullName>
    </submittedName>
</protein>
<comment type="caution">
    <text evidence="3">The sequence shown here is derived from an EMBL/GenBank/DDBJ whole genome shotgun (WGS) entry which is preliminary data.</text>
</comment>
<dbReference type="SUPFAM" id="SSF55383">
    <property type="entry name" value="Copper amine oxidase, domain N"/>
    <property type="match status" value="2"/>
</dbReference>
<evidence type="ECO:0000313" key="4">
    <source>
        <dbReference type="Proteomes" id="UP001158066"/>
    </source>
</evidence>
<dbReference type="Gene3D" id="3.30.457.10">
    <property type="entry name" value="Copper amine oxidase-like, N-terminal domain"/>
    <property type="match status" value="2"/>
</dbReference>
<keyword evidence="1" id="KW-0732">Signal</keyword>
<dbReference type="InterPro" id="IPR012854">
    <property type="entry name" value="Cu_amine_oxidase-like_N"/>
</dbReference>
<dbReference type="Proteomes" id="UP001158066">
    <property type="component" value="Unassembled WGS sequence"/>
</dbReference>
<evidence type="ECO:0000313" key="3">
    <source>
        <dbReference type="EMBL" id="SMP56628.1"/>
    </source>
</evidence>
<evidence type="ECO:0000256" key="1">
    <source>
        <dbReference type="SAM" id="SignalP"/>
    </source>
</evidence>
<accession>A0AA46AJ21</accession>
<feature type="signal peptide" evidence="1">
    <location>
        <begin position="1"/>
        <end position="24"/>
    </location>
</feature>
<feature type="domain" description="Copper amine oxidase-like N-terminal" evidence="2">
    <location>
        <begin position="641"/>
        <end position="746"/>
    </location>
</feature>
<evidence type="ECO:0000259" key="2">
    <source>
        <dbReference type="Pfam" id="PF07833"/>
    </source>
</evidence>
<dbReference type="InterPro" id="IPR036582">
    <property type="entry name" value="Mao_N_sf"/>
</dbReference>
<dbReference type="RefSeq" id="WP_283409261.1">
    <property type="nucleotide sequence ID" value="NZ_FXUF01000006.1"/>
</dbReference>
<dbReference type="EMBL" id="FXUF01000006">
    <property type="protein sequence ID" value="SMP56628.1"/>
    <property type="molecule type" value="Genomic_DNA"/>
</dbReference>
<feature type="chain" id="PRO_5041428057" evidence="1">
    <location>
        <begin position="25"/>
        <end position="749"/>
    </location>
</feature>
<gene>
    <name evidence="3" type="ORF">SAMN06296020_10692</name>
</gene>
<dbReference type="AlphaFoldDB" id="A0AA46AJ21"/>
<proteinExistence type="predicted"/>
<organism evidence="3 4">
    <name type="scientific">Anoxynatronum buryatiense</name>
    <dbReference type="NCBI Taxonomy" id="489973"/>
    <lineage>
        <taxon>Bacteria</taxon>
        <taxon>Bacillati</taxon>
        <taxon>Bacillota</taxon>
        <taxon>Clostridia</taxon>
        <taxon>Eubacteriales</taxon>
        <taxon>Clostridiaceae</taxon>
        <taxon>Anoxynatronum</taxon>
    </lineage>
</organism>
<dbReference type="Pfam" id="PF07833">
    <property type="entry name" value="Cu_amine_oxidN1"/>
    <property type="match status" value="1"/>
</dbReference>
<name>A0AA46AJ21_9CLOT</name>
<sequence length="749" mass="78701">MRKNIALVLALVMILSLIPMASFAQTGSATYTRLTSVAGGEKGNVNVETGTGAQAQNFGTTRVEVKVPANAITAPGGERVFVTIPRGVQVNGITATYTAPTGMAGTTIAAQVYAAGGYVAAPATLNGRTEVSFLVQDNNAEQKIVVELANIYVGANAQGTELNFEFGGQPGTAFAGSTLIPSGNIGVGDVTVSILDVNIITDSEGANQAIGTIRINETQAGAQEDPVRIKLPRGFYWDDSVTPAPTVRFGDGQLSAATYDQPINGRPTRVSFSRVAASTTATSWEVTGLRIVVDPTMASHGDVEASISNATPSTLIVARYGDYLAEVSAESKPLRLAGKTHQRLGDFMIEELIGDTLVNNRTITMTLPAGTKWADILPNTIDGPSIVRSKSENFGGIDITGWEVVDIAGRTLRGRVAGSSSQNSPAKLYFEAPRVAITPEFRGDEIVVTFGGSAGVGGEVVLASVAKPMAAELTGAEADLRIGIQNQAVSDIKLTEVKTEALAREGVIEITPVWGDVRFAKTPTAKVLSGDIIIEEIWTSANRGTINIRITADSDKEVGEILVSDLEVSLDRTAPEGALEFEFGGSALVDALISATNGYFPGASASTTLVVGNVITAAPGELVDEATAAVSFTVGSTSYTVDGAMQMMDVAPFISNDRLMVPVRYLEAVFGVQPVWNGAARTVTVLYEGKVFEMAIGSNVLRVNGAPYMELDATVEIVNERTFVPASRFARAMGIDYSWDATTQTATFK</sequence>
<reference evidence="3" key="1">
    <citation type="submission" date="2017-05" db="EMBL/GenBank/DDBJ databases">
        <authorList>
            <person name="Varghese N."/>
            <person name="Submissions S."/>
        </authorList>
    </citation>
    <scope>NUCLEOTIDE SEQUENCE</scope>
    <source>
        <strain evidence="3">Su22</strain>
    </source>
</reference>